<evidence type="ECO:0000256" key="1">
    <source>
        <dbReference type="SAM" id="Coils"/>
    </source>
</evidence>
<reference evidence="2" key="1">
    <citation type="submission" date="2016-10" db="EMBL/GenBank/DDBJ databases">
        <authorList>
            <person name="de Groot N.N."/>
        </authorList>
    </citation>
    <scope>NUCLEOTIDE SEQUENCE</scope>
</reference>
<feature type="coiled-coil region" evidence="1">
    <location>
        <begin position="186"/>
        <end position="220"/>
    </location>
</feature>
<dbReference type="Gene3D" id="2.30.310.10">
    <property type="entry name" value="ibrinogen binding protein from staphylococcus aureus domain"/>
    <property type="match status" value="1"/>
</dbReference>
<dbReference type="Pfam" id="PF05833">
    <property type="entry name" value="NFACT_N"/>
    <property type="match status" value="2"/>
</dbReference>
<proteinExistence type="predicted"/>
<dbReference type="EMBL" id="FPHH01000086">
    <property type="protein sequence ID" value="SFV65420.1"/>
    <property type="molecule type" value="Genomic_DNA"/>
</dbReference>
<dbReference type="AlphaFoldDB" id="A0A1W1CHR8"/>
<accession>A0A1W1CHR8</accession>
<evidence type="ECO:0000313" key="2">
    <source>
        <dbReference type="EMBL" id="SFV65420.1"/>
    </source>
</evidence>
<organism evidence="2">
    <name type="scientific">hydrothermal vent metagenome</name>
    <dbReference type="NCBI Taxonomy" id="652676"/>
    <lineage>
        <taxon>unclassified sequences</taxon>
        <taxon>metagenomes</taxon>
        <taxon>ecological metagenomes</taxon>
    </lineage>
</organism>
<keyword evidence="1" id="KW-0175">Coiled coil</keyword>
<name>A0A1W1CHR8_9ZZZZ</name>
<sequence length="444" mass="51758">MKLSHLKQITDYLQQFKKITAIHRVSDTIIRVVFDKDDTLYFNMQRANSSIFKCQEYPRSKIYNAPFDIILAKRFNRSNILNIELLNGDKIIRIKTSLSSAYKEEITYIQFEFTGKYTNVIILDTDNIVLEALRHIDLFSSYREVRVGHKLLDVKPAPFVAKEYPIKNVEEFLFGVYEKEQNVKLANLKKQKIAYLEKKLKKLEKLYAKLESQEDLETEAQKYQHYGNLVLANAEKIKPYATKLTLQDYDASEVNIELQKGYATPFMISEMFFNRSKKAKQRAKNLHIEEESLASKIAHLKLFIHTVQMAKDVAKIELLFPKQIQNKKIKENDSIEIFWIEGYKVQLGKNERGNIALLKNARARDIWLHMKDRPSAHVIITTDKQNLPQNIIKAAARLCVDFTTTAKDKFLVDYTPRREVTIQSGANVLYNKYKTIEVNTDAKD</sequence>
<gene>
    <name evidence="2" type="ORF">MNB_SM-5-777</name>
</gene>
<protein>
    <submittedName>
        <fullName evidence="2">Fibronectin/fibrinogen-binding protein</fullName>
    </submittedName>
</protein>